<name>A0ABY9EA80_9GAMM</name>
<accession>A0ABY9EA80</accession>
<dbReference type="Pfam" id="PF01467">
    <property type="entry name" value="CTP_transf_like"/>
    <property type="match status" value="1"/>
</dbReference>
<dbReference type="Proteomes" id="UP001321520">
    <property type="component" value="Chromosome"/>
</dbReference>
<dbReference type="Gene3D" id="3.40.50.620">
    <property type="entry name" value="HUPs"/>
    <property type="match status" value="1"/>
</dbReference>
<dbReference type="PANTHER" id="PTHR43793">
    <property type="entry name" value="FAD SYNTHASE"/>
    <property type="match status" value="1"/>
</dbReference>
<reference evidence="4 5" key="1">
    <citation type="submission" date="2022-05" db="EMBL/GenBank/DDBJ databases">
        <title>Microbulbifer sp. nov., isolated from sponge.</title>
        <authorList>
            <person name="Gao L."/>
        </authorList>
    </citation>
    <scope>NUCLEOTIDE SEQUENCE [LARGE SCALE GENOMIC DNA]</scope>
    <source>
        <strain evidence="4 5">MI-G</strain>
    </source>
</reference>
<gene>
    <name evidence="4" type="ORF">M8T91_12890</name>
</gene>
<evidence type="ECO:0000256" key="2">
    <source>
        <dbReference type="ARBA" id="ARBA00022695"/>
    </source>
</evidence>
<proteinExistence type="predicted"/>
<keyword evidence="5" id="KW-1185">Reference proteome</keyword>
<dbReference type="NCBIfam" id="TIGR00125">
    <property type="entry name" value="cyt_tran_rel"/>
    <property type="match status" value="1"/>
</dbReference>
<sequence length="130" mass="14725">MRTVITFGTFDVFHVGHANLLQRAAALGDRLIVGVSTDALNMAKKGRNPIYNQHDRMKIINSLRYVNFCFEEETLEKKAHYISLYSADVLVMGDDWVGKFDHLQSLCEVCYLPRTPSVSTTEIIEIISSN</sequence>
<evidence type="ECO:0000256" key="1">
    <source>
        <dbReference type="ARBA" id="ARBA00022679"/>
    </source>
</evidence>
<dbReference type="InterPro" id="IPR050385">
    <property type="entry name" value="Archaeal_FAD_synthase"/>
</dbReference>
<dbReference type="EMBL" id="CP098023">
    <property type="protein sequence ID" value="WKD48796.1"/>
    <property type="molecule type" value="Genomic_DNA"/>
</dbReference>
<dbReference type="InterPro" id="IPR004821">
    <property type="entry name" value="Cyt_trans-like"/>
</dbReference>
<keyword evidence="2 4" id="KW-0548">Nucleotidyltransferase</keyword>
<dbReference type="InterPro" id="IPR014729">
    <property type="entry name" value="Rossmann-like_a/b/a_fold"/>
</dbReference>
<keyword evidence="1" id="KW-0808">Transferase</keyword>
<evidence type="ECO:0000259" key="3">
    <source>
        <dbReference type="Pfam" id="PF01467"/>
    </source>
</evidence>
<feature type="domain" description="Cytidyltransferase-like" evidence="3">
    <location>
        <begin position="5"/>
        <end position="125"/>
    </location>
</feature>
<dbReference type="PANTHER" id="PTHR43793:SF1">
    <property type="entry name" value="FAD SYNTHASE"/>
    <property type="match status" value="1"/>
</dbReference>
<evidence type="ECO:0000313" key="4">
    <source>
        <dbReference type="EMBL" id="WKD48796.1"/>
    </source>
</evidence>
<dbReference type="GO" id="GO:0016779">
    <property type="term" value="F:nucleotidyltransferase activity"/>
    <property type="evidence" value="ECO:0007669"/>
    <property type="project" value="UniProtKB-KW"/>
</dbReference>
<evidence type="ECO:0000313" key="5">
    <source>
        <dbReference type="Proteomes" id="UP001321520"/>
    </source>
</evidence>
<organism evidence="4 5">
    <name type="scientific">Microbulbifer spongiae</name>
    <dbReference type="NCBI Taxonomy" id="2944933"/>
    <lineage>
        <taxon>Bacteria</taxon>
        <taxon>Pseudomonadati</taxon>
        <taxon>Pseudomonadota</taxon>
        <taxon>Gammaproteobacteria</taxon>
        <taxon>Cellvibrionales</taxon>
        <taxon>Microbulbiferaceae</taxon>
        <taxon>Microbulbifer</taxon>
    </lineage>
</organism>
<protein>
    <submittedName>
        <fullName evidence="4">Adenylyltransferase/cytidyltransferase family protein</fullName>
    </submittedName>
</protein>
<dbReference type="RefSeq" id="WP_301414571.1">
    <property type="nucleotide sequence ID" value="NZ_CP098023.1"/>
</dbReference>
<dbReference type="SUPFAM" id="SSF52374">
    <property type="entry name" value="Nucleotidylyl transferase"/>
    <property type="match status" value="1"/>
</dbReference>